<gene>
    <name evidence="1" type="ORF">H2198_005155</name>
</gene>
<comment type="caution">
    <text evidence="1">The sequence shown here is derived from an EMBL/GenBank/DDBJ whole genome shotgun (WGS) entry which is preliminary data.</text>
</comment>
<protein>
    <submittedName>
        <fullName evidence="1">Uncharacterized protein</fullName>
    </submittedName>
</protein>
<dbReference type="EMBL" id="JAPDRQ010000082">
    <property type="protein sequence ID" value="KAJ9656193.1"/>
    <property type="molecule type" value="Genomic_DNA"/>
</dbReference>
<organism evidence="1 2">
    <name type="scientific">Neophaeococcomyces mojaviensis</name>
    <dbReference type="NCBI Taxonomy" id="3383035"/>
    <lineage>
        <taxon>Eukaryota</taxon>
        <taxon>Fungi</taxon>
        <taxon>Dikarya</taxon>
        <taxon>Ascomycota</taxon>
        <taxon>Pezizomycotina</taxon>
        <taxon>Eurotiomycetes</taxon>
        <taxon>Chaetothyriomycetidae</taxon>
        <taxon>Chaetothyriales</taxon>
        <taxon>Chaetothyriales incertae sedis</taxon>
        <taxon>Neophaeococcomyces</taxon>
    </lineage>
</organism>
<proteinExistence type="predicted"/>
<evidence type="ECO:0000313" key="1">
    <source>
        <dbReference type="EMBL" id="KAJ9656193.1"/>
    </source>
</evidence>
<evidence type="ECO:0000313" key="2">
    <source>
        <dbReference type="Proteomes" id="UP001172386"/>
    </source>
</evidence>
<keyword evidence="2" id="KW-1185">Reference proteome</keyword>
<sequence length="482" mass="53523">MADVYHTPASSISSIKSPTLSLWSRGHSSKSSASSISIKSSPTPVRDSFDLYGSARKLEDVREEDDVPTRQHCSFDEYSRGNHSLFMRELSSVSPSHPSYQYSLADQDAWSTTSSGHHHAKRQRSLGLSSRIGSLSRRWKNRSGAGPQLSIITSTAPAPSFSRASFDAHATRYSRSASIASTSQDIYSPASMHSFAEETIPESEVVPIYIDHRSTDEHEEEQGQATTPLLPPTMINLQKQDSPIHSPLQSPSMAPTTYGHNRLSSDNPPFSSHLPSPPLSTRPSVASMPRSRANTATLDIPALQLLTNSSDPWAARLGHADFSIHPEPYRPDTVDLDSYKEFRDNWDQARKQYAQHLARTTEHYGQTSKVYKLTEEKWTLIDDTWKKYNAHLSMALSPQLARLSDDPHSPDSPVSLLEKPVTRVVVPQLDKSGKFPEIGDADIVGPLSIGVAKVPELQRGPVTPPLSPRKRNFMKFFELFSR</sequence>
<reference evidence="1" key="1">
    <citation type="submission" date="2022-10" db="EMBL/GenBank/DDBJ databases">
        <title>Culturing micro-colonial fungi from biological soil crusts in the Mojave desert and describing Neophaeococcomyces mojavensis, and introducing the new genera and species Taxawa tesnikishii.</title>
        <authorList>
            <person name="Kurbessoian T."/>
            <person name="Stajich J.E."/>
        </authorList>
    </citation>
    <scope>NUCLEOTIDE SEQUENCE</scope>
    <source>
        <strain evidence="1">JES_112</strain>
    </source>
</reference>
<accession>A0ACC3A6Y5</accession>
<dbReference type="Proteomes" id="UP001172386">
    <property type="component" value="Unassembled WGS sequence"/>
</dbReference>
<name>A0ACC3A6Y5_9EURO</name>